<proteinExistence type="predicted"/>
<evidence type="ECO:0000313" key="1">
    <source>
        <dbReference type="EMBL" id="WUR03289.1"/>
    </source>
</evidence>
<evidence type="ECO:0000313" key="2">
    <source>
        <dbReference type="Proteomes" id="UP001334084"/>
    </source>
</evidence>
<dbReference type="EMBL" id="CP142729">
    <property type="protein sequence ID" value="WUR03289.1"/>
    <property type="molecule type" value="Genomic_DNA"/>
</dbReference>
<gene>
    <name evidence="1" type="ORF">VNE69_04115</name>
</gene>
<reference evidence="1" key="1">
    <citation type="journal article" date="2024" name="BMC Genomics">
        <title>Functional annotation of a divergent genome using sequence and structure-based similarity.</title>
        <authorList>
            <person name="Svedberg D."/>
            <person name="Winiger R.R."/>
            <person name="Berg A."/>
            <person name="Sharma H."/>
            <person name="Tellgren-Roth C."/>
            <person name="Debrunner-Vossbrinck B.A."/>
            <person name="Vossbrinck C.R."/>
            <person name="Barandun J."/>
        </authorList>
    </citation>
    <scope>NUCLEOTIDE SEQUENCE</scope>
    <source>
        <strain evidence="1">Illinois isolate</strain>
    </source>
</reference>
<accession>A0AAX4JBC7</accession>
<dbReference type="Proteomes" id="UP001334084">
    <property type="component" value="Chromosome 4"/>
</dbReference>
<dbReference type="RefSeq" id="XP_065329434.1">
    <property type="nucleotide sequence ID" value="XM_065473362.1"/>
</dbReference>
<name>A0AAX4JBC7_9MICR</name>
<protein>
    <submittedName>
        <fullName evidence="1">Uncharacterized protein</fullName>
    </submittedName>
</protein>
<dbReference type="AlphaFoldDB" id="A0AAX4JBC7"/>
<organism evidence="1 2">
    <name type="scientific">Vairimorpha necatrix</name>
    <dbReference type="NCBI Taxonomy" id="6039"/>
    <lineage>
        <taxon>Eukaryota</taxon>
        <taxon>Fungi</taxon>
        <taxon>Fungi incertae sedis</taxon>
        <taxon>Microsporidia</taxon>
        <taxon>Nosematidae</taxon>
        <taxon>Vairimorpha</taxon>
    </lineage>
</organism>
<dbReference type="GeneID" id="90541105"/>
<sequence length="204" mass="23409">MIFNLDFIFSSQSNHSKNEGMEKRKIRNYNYISIINSLDPFGFKPYEELEKHIYYNTSMNINPASNFNSNARGSSNYITNINVSDLNDDVNNFSSLVDETVSENFNNIVKQNTESDETNNRSNSRFINSNFSTGEILACTSNNDDQNIKINTKKPKFNKLLNTCTRASKTIKTGVEFKNFYPKSTSNQPLDFTYLMNVLSECEI</sequence>
<keyword evidence="2" id="KW-1185">Reference proteome</keyword>
<dbReference type="KEGG" id="vnx:VNE69_04115"/>